<dbReference type="PANTHER" id="PTHR32468">
    <property type="entry name" value="CATION/H + ANTIPORTER"/>
    <property type="match status" value="1"/>
</dbReference>
<name>A0A438ECJ2_VITVI</name>
<dbReference type="GO" id="GO:0006813">
    <property type="term" value="P:potassium ion transport"/>
    <property type="evidence" value="ECO:0007669"/>
    <property type="project" value="UniProtKB-KW"/>
</dbReference>
<evidence type="ECO:0000256" key="1">
    <source>
        <dbReference type="ARBA" id="ARBA00022448"/>
    </source>
</evidence>
<dbReference type="InterPro" id="IPR057291">
    <property type="entry name" value="CHX17_2nd"/>
</dbReference>
<dbReference type="PANTHER" id="PTHR32468:SF114">
    <property type="entry name" value="CATION_H+ EXCHANGER DOMAIN-CONTAINING PROTEIN"/>
    <property type="match status" value="1"/>
</dbReference>
<sequence length="486" mass="54153">MGPIIMEPDEAAAYGGNVNLTRNFTTLCTSAGRIQSSGIFMGTNPLHYSLPFLLLQLSLASSVILLLSRLLRPLGQPVVVSQILGLHTAGFALHVRMYVLLLPGGSSNGSMDTKERRQKGIYNWRFHWGGAYDTGHHQGFHRYKPSQFRMLKKVKAIDHESFVVMCTSMLVVAGSITPIIKYLYDPSRRYLSYKRTVMHSKPNSELRVLVCMHDEENVHTTINLLQALYPTNRSPMAIYVLHLVELVGRAKPLLIPHKLTRKSSSKATMSQRIVNAFRFYEKSNHRVASVQPFTAISPYASMHNEVSAIALDRKISLIIVSFNRRFNANGGLELFKKAVRTMNNVVREKAPCSVAILVDRAPSAAQAQGMEALSVVARMAEHPKIDLTMVRLLKDGEVTGEDGSERKLDNELVSEFRVITAGNHRVMYIEEVVVDGSGTVAVIRSVTNFSWWEDTMMNSPPLTAGLTDWNEHSNLGTIGEMLASTE</sequence>
<evidence type="ECO:0000259" key="5">
    <source>
        <dbReference type="Pfam" id="PF23256"/>
    </source>
</evidence>
<reference evidence="6 7" key="1">
    <citation type="journal article" date="2018" name="PLoS Genet.">
        <title>Population sequencing reveals clonal diversity and ancestral inbreeding in the grapevine cultivar Chardonnay.</title>
        <authorList>
            <person name="Roach M.J."/>
            <person name="Johnson D.L."/>
            <person name="Bohlmann J."/>
            <person name="van Vuuren H.J."/>
            <person name="Jones S.J."/>
            <person name="Pretorius I.S."/>
            <person name="Schmidt S.A."/>
            <person name="Borneman A.R."/>
        </authorList>
    </citation>
    <scope>NUCLEOTIDE SEQUENCE [LARGE SCALE GENOMIC DNA]</scope>
    <source>
        <strain evidence="7">cv. Chardonnay</strain>
        <tissue evidence="6">Leaf</tissue>
    </source>
</reference>
<keyword evidence="2" id="KW-0633">Potassium transport</keyword>
<proteinExistence type="predicted"/>
<evidence type="ECO:0000256" key="2">
    <source>
        <dbReference type="ARBA" id="ARBA00022538"/>
    </source>
</evidence>
<dbReference type="InterPro" id="IPR050794">
    <property type="entry name" value="CPA2_transporter"/>
</dbReference>
<accession>A0A438ECJ2</accession>
<dbReference type="Pfam" id="PF23256">
    <property type="entry name" value="CHX17_2nd"/>
    <property type="match status" value="1"/>
</dbReference>
<evidence type="ECO:0000256" key="4">
    <source>
        <dbReference type="ARBA" id="ARBA00023065"/>
    </source>
</evidence>
<protein>
    <submittedName>
        <fullName evidence="6">Cation/H(+) antiporter 15</fullName>
    </submittedName>
</protein>
<evidence type="ECO:0000313" key="7">
    <source>
        <dbReference type="Proteomes" id="UP000288805"/>
    </source>
</evidence>
<evidence type="ECO:0000256" key="3">
    <source>
        <dbReference type="ARBA" id="ARBA00022958"/>
    </source>
</evidence>
<dbReference type="AlphaFoldDB" id="A0A438ECJ2"/>
<keyword evidence="1" id="KW-0813">Transport</keyword>
<keyword evidence="4" id="KW-0406">Ion transport</keyword>
<dbReference type="EMBL" id="QGNW01001336">
    <property type="protein sequence ID" value="RVW45220.1"/>
    <property type="molecule type" value="Genomic_DNA"/>
</dbReference>
<keyword evidence="3" id="KW-0630">Potassium</keyword>
<organism evidence="6 7">
    <name type="scientific">Vitis vinifera</name>
    <name type="common">Grape</name>
    <dbReference type="NCBI Taxonomy" id="29760"/>
    <lineage>
        <taxon>Eukaryota</taxon>
        <taxon>Viridiplantae</taxon>
        <taxon>Streptophyta</taxon>
        <taxon>Embryophyta</taxon>
        <taxon>Tracheophyta</taxon>
        <taxon>Spermatophyta</taxon>
        <taxon>Magnoliopsida</taxon>
        <taxon>eudicotyledons</taxon>
        <taxon>Gunneridae</taxon>
        <taxon>Pentapetalae</taxon>
        <taxon>rosids</taxon>
        <taxon>Vitales</taxon>
        <taxon>Vitaceae</taxon>
        <taxon>Viteae</taxon>
        <taxon>Vitis</taxon>
    </lineage>
</organism>
<gene>
    <name evidence="6" type="primary">CHX15_9</name>
    <name evidence="6" type="ORF">CK203_067614</name>
</gene>
<dbReference type="Proteomes" id="UP000288805">
    <property type="component" value="Unassembled WGS sequence"/>
</dbReference>
<evidence type="ECO:0000313" key="6">
    <source>
        <dbReference type="EMBL" id="RVW45220.1"/>
    </source>
</evidence>
<feature type="domain" description="Cation/H(+) antiporter central" evidence="5">
    <location>
        <begin position="236"/>
        <end position="361"/>
    </location>
</feature>
<comment type="caution">
    <text evidence="6">The sequence shown here is derived from an EMBL/GenBank/DDBJ whole genome shotgun (WGS) entry which is preliminary data.</text>
</comment>